<proteinExistence type="predicted"/>
<reference evidence="7" key="1">
    <citation type="journal article" date="2021" name="PeerJ">
        <title>Extensive microbial diversity within the chicken gut microbiome revealed by metagenomics and culture.</title>
        <authorList>
            <person name="Gilroy R."/>
            <person name="Ravi A."/>
            <person name="Getino M."/>
            <person name="Pursley I."/>
            <person name="Horton D.L."/>
            <person name="Alikhan N.F."/>
            <person name="Baker D."/>
            <person name="Gharbi K."/>
            <person name="Hall N."/>
            <person name="Watson M."/>
            <person name="Adriaenssens E.M."/>
            <person name="Foster-Nyarko E."/>
            <person name="Jarju S."/>
            <person name="Secka A."/>
            <person name="Antonio M."/>
            <person name="Oren A."/>
            <person name="Chaudhuri R.R."/>
            <person name="La Ragione R."/>
            <person name="Hildebrand F."/>
            <person name="Pallen M.J."/>
        </authorList>
    </citation>
    <scope>NUCLEOTIDE SEQUENCE</scope>
    <source>
        <strain evidence="7">CHK33-7979</strain>
    </source>
</reference>
<evidence type="ECO:0000256" key="5">
    <source>
        <dbReference type="ARBA" id="ARBA00023136"/>
    </source>
</evidence>
<keyword evidence="4 6" id="KW-1133">Transmembrane helix</keyword>
<feature type="transmembrane region" description="Helical" evidence="6">
    <location>
        <begin position="106"/>
        <end position="125"/>
    </location>
</feature>
<evidence type="ECO:0000313" key="7">
    <source>
        <dbReference type="EMBL" id="HIY73167.1"/>
    </source>
</evidence>
<feature type="transmembrane region" description="Helical" evidence="6">
    <location>
        <begin position="57"/>
        <end position="75"/>
    </location>
</feature>
<comment type="caution">
    <text evidence="7">The sequence shown here is derived from an EMBL/GenBank/DDBJ whole genome shotgun (WGS) entry which is preliminary data.</text>
</comment>
<dbReference type="AlphaFoldDB" id="A0A9D2CDN3"/>
<reference evidence="7" key="2">
    <citation type="submission" date="2021-04" db="EMBL/GenBank/DDBJ databases">
        <authorList>
            <person name="Gilroy R."/>
        </authorList>
    </citation>
    <scope>NUCLEOTIDE SEQUENCE</scope>
    <source>
        <strain evidence="7">CHK33-7979</strain>
    </source>
</reference>
<protein>
    <submittedName>
        <fullName evidence="7">Transporter</fullName>
    </submittedName>
</protein>
<evidence type="ECO:0000256" key="2">
    <source>
        <dbReference type="ARBA" id="ARBA00022475"/>
    </source>
</evidence>
<gene>
    <name evidence="7" type="ORF">H9826_04215</name>
</gene>
<evidence type="ECO:0000256" key="3">
    <source>
        <dbReference type="ARBA" id="ARBA00022692"/>
    </source>
</evidence>
<dbReference type="GO" id="GO:0005886">
    <property type="term" value="C:plasma membrane"/>
    <property type="evidence" value="ECO:0007669"/>
    <property type="project" value="UniProtKB-SubCell"/>
</dbReference>
<evidence type="ECO:0000256" key="6">
    <source>
        <dbReference type="SAM" id="Phobius"/>
    </source>
</evidence>
<name>A0A9D2CDN3_9FIRM</name>
<dbReference type="Pfam" id="PF06146">
    <property type="entry name" value="PsiE"/>
    <property type="match status" value="1"/>
</dbReference>
<dbReference type="EMBL" id="DXCX01000046">
    <property type="protein sequence ID" value="HIY73167.1"/>
    <property type="molecule type" value="Genomic_DNA"/>
</dbReference>
<accession>A0A9D2CDN3</accession>
<dbReference type="Proteomes" id="UP000886824">
    <property type="component" value="Unassembled WGS sequence"/>
</dbReference>
<evidence type="ECO:0000256" key="1">
    <source>
        <dbReference type="ARBA" id="ARBA00004651"/>
    </source>
</evidence>
<feature type="transmembrane region" description="Helical" evidence="6">
    <location>
        <begin position="21"/>
        <end position="45"/>
    </location>
</feature>
<keyword evidence="5 6" id="KW-0472">Membrane</keyword>
<dbReference type="InterPro" id="IPR020948">
    <property type="entry name" value="P_starv_induced_PsiE-like"/>
</dbReference>
<keyword evidence="2" id="KW-1003">Cell membrane</keyword>
<evidence type="ECO:0000313" key="8">
    <source>
        <dbReference type="Proteomes" id="UP000886824"/>
    </source>
</evidence>
<sequence>MDAMYYLKIKIPNIIYRIAQLLEILVSVLVIVAILFSFATIFRQLGLMAADPGDADGLQAFLSTAFTVVIGIEFLKMLSRHNMGSVVEVLLFAISRQMVIEHTSPVENLLMVAAIAALFLIRKFLFIPGLDDKQTLTVPHTKEPYEEHVGVGK</sequence>
<keyword evidence="3 6" id="KW-0812">Transmembrane</keyword>
<comment type="subcellular location">
    <subcellularLocation>
        <location evidence="1">Cell membrane</location>
        <topology evidence="1">Multi-pass membrane protein</topology>
    </subcellularLocation>
</comment>
<evidence type="ECO:0000256" key="4">
    <source>
        <dbReference type="ARBA" id="ARBA00022989"/>
    </source>
</evidence>
<organism evidence="7 8">
    <name type="scientific">Candidatus Intestinimonas merdavium</name>
    <dbReference type="NCBI Taxonomy" id="2838622"/>
    <lineage>
        <taxon>Bacteria</taxon>
        <taxon>Bacillati</taxon>
        <taxon>Bacillota</taxon>
        <taxon>Clostridia</taxon>
        <taxon>Eubacteriales</taxon>
        <taxon>Intestinimonas</taxon>
    </lineage>
</organism>